<gene>
    <name evidence="2" type="ORF">FC27_GL000520</name>
</gene>
<feature type="compositionally biased region" description="Acidic residues" evidence="1">
    <location>
        <begin position="312"/>
        <end position="322"/>
    </location>
</feature>
<evidence type="ECO:0000313" key="2">
    <source>
        <dbReference type="EMBL" id="KRL66645.1"/>
    </source>
</evidence>
<dbReference type="PATRIC" id="fig|1423815.3.peg.528"/>
<proteinExistence type="predicted"/>
<accession>A0A0R1SK28</accession>
<dbReference type="Proteomes" id="UP000051647">
    <property type="component" value="Unassembled WGS sequence"/>
</dbReference>
<keyword evidence="3" id="KW-1185">Reference proteome</keyword>
<feature type="compositionally biased region" description="Basic and acidic residues" evidence="1">
    <location>
        <begin position="302"/>
        <end position="311"/>
    </location>
</feature>
<dbReference type="STRING" id="1423815.FC27_GL000520"/>
<dbReference type="AlphaFoldDB" id="A0A0R1SK28"/>
<reference evidence="2 3" key="1">
    <citation type="journal article" date="2015" name="Genome Announc.">
        <title>Expanding the biotechnology potential of lactobacilli through comparative genomics of 213 strains and associated genera.</title>
        <authorList>
            <person name="Sun Z."/>
            <person name="Harris H.M."/>
            <person name="McCann A."/>
            <person name="Guo C."/>
            <person name="Argimon S."/>
            <person name="Zhang W."/>
            <person name="Yang X."/>
            <person name="Jeffery I.B."/>
            <person name="Cooney J.C."/>
            <person name="Kagawa T.F."/>
            <person name="Liu W."/>
            <person name="Song Y."/>
            <person name="Salvetti E."/>
            <person name="Wrobel A."/>
            <person name="Rasinkangas P."/>
            <person name="Parkhill J."/>
            <person name="Rea M.C."/>
            <person name="O'Sullivan O."/>
            <person name="Ritari J."/>
            <person name="Douillard F.P."/>
            <person name="Paul Ross R."/>
            <person name="Yang R."/>
            <person name="Briner A.E."/>
            <person name="Felis G.E."/>
            <person name="de Vos W.M."/>
            <person name="Barrangou R."/>
            <person name="Klaenhammer T.R."/>
            <person name="Caufield P.W."/>
            <person name="Cui Y."/>
            <person name="Zhang H."/>
            <person name="O'Toole P.W."/>
        </authorList>
    </citation>
    <scope>NUCLEOTIDE SEQUENCE [LARGE SCALE GENOMIC DNA]</scope>
    <source>
        <strain evidence="2 3">DSM 14857</strain>
    </source>
</reference>
<feature type="region of interest" description="Disordered" evidence="1">
    <location>
        <begin position="275"/>
        <end position="333"/>
    </location>
</feature>
<comment type="caution">
    <text evidence="2">The sequence shown here is derived from an EMBL/GenBank/DDBJ whole genome shotgun (WGS) entry which is preliminary data.</text>
</comment>
<evidence type="ECO:0000313" key="3">
    <source>
        <dbReference type="Proteomes" id="UP000051647"/>
    </source>
</evidence>
<protein>
    <submittedName>
        <fullName evidence="2">Uncharacterized protein</fullName>
    </submittedName>
</protein>
<dbReference type="EMBL" id="AZFA01000013">
    <property type="protein sequence ID" value="KRL66645.1"/>
    <property type="molecule type" value="Genomic_DNA"/>
</dbReference>
<name>A0A0R1SK28_9LACO</name>
<sequence>MKKLVLIVTLFVIIVGSITWLTAHHRSNNSAAIRQSKTHKQPPFKKGLPKIIRGTYYREELSHEPLEDDLFYRLVLTAKGMSQVEFAEKDHFMDYTEYSYQQLPNNAFIIEQNDTWLDFKRYYKVVHLRNGDLKLSKDFSSVKQASRAKNFQKFFHHQPDPGFGLSEIDLTDSDFQSTQDFTRYYHFRYQKQEDGASSYDLHKIESDGYLVELKHSYKAIAKKDKYLIIDGRKPKEYVTLLKIDQDTLKNEQTGETFTRYKDKTLPILKQIRREQGFPDDYTPPSHMISSPMPATSTKLKPKYKDKYHDPSYDPDSDDDYLDDYNQAEFEDEF</sequence>
<dbReference type="RefSeq" id="WP_010624523.1">
    <property type="nucleotide sequence ID" value="NZ_AZFA01000013.1"/>
</dbReference>
<organism evidence="2 3">
    <name type="scientific">Companilactobacillus versmoldensis DSM 14857 = KCTC 3814</name>
    <dbReference type="NCBI Taxonomy" id="1423815"/>
    <lineage>
        <taxon>Bacteria</taxon>
        <taxon>Bacillati</taxon>
        <taxon>Bacillota</taxon>
        <taxon>Bacilli</taxon>
        <taxon>Lactobacillales</taxon>
        <taxon>Lactobacillaceae</taxon>
        <taxon>Companilactobacillus</taxon>
    </lineage>
</organism>
<evidence type="ECO:0000256" key="1">
    <source>
        <dbReference type="SAM" id="MobiDB-lite"/>
    </source>
</evidence>